<feature type="compositionally biased region" description="Basic and acidic residues" evidence="8">
    <location>
        <begin position="1"/>
        <end position="14"/>
    </location>
</feature>
<dbReference type="PANTHER" id="PTHR31313:SF83">
    <property type="entry name" value="ZN(II)2CYS6 TRANSCRIPTION FACTOR (EUROFUNG)"/>
    <property type="match status" value="1"/>
</dbReference>
<evidence type="ECO:0000256" key="6">
    <source>
        <dbReference type="ARBA" id="ARBA00023163"/>
    </source>
</evidence>
<keyword evidence="3" id="KW-0862">Zinc</keyword>
<dbReference type="Pfam" id="PF00172">
    <property type="entry name" value="Zn_clus"/>
    <property type="match status" value="1"/>
</dbReference>
<dbReference type="SMART" id="SM00906">
    <property type="entry name" value="Fungal_trans"/>
    <property type="match status" value="1"/>
</dbReference>
<keyword evidence="11" id="KW-1185">Reference proteome</keyword>
<accession>A0ABQ8FPJ5</accession>
<evidence type="ECO:0000259" key="9">
    <source>
        <dbReference type="PROSITE" id="PS50048"/>
    </source>
</evidence>
<keyword evidence="7" id="KW-0539">Nucleus</keyword>
<dbReference type="InterPro" id="IPR051615">
    <property type="entry name" value="Transcr_Regulatory_Elem"/>
</dbReference>
<evidence type="ECO:0000256" key="8">
    <source>
        <dbReference type="SAM" id="MobiDB-lite"/>
    </source>
</evidence>
<comment type="caution">
    <text evidence="10">The sequence shown here is derived from an EMBL/GenBank/DDBJ whole genome shotgun (WGS) entry which is preliminary data.</text>
</comment>
<comment type="subcellular location">
    <subcellularLocation>
        <location evidence="1">Nucleus</location>
    </subcellularLocation>
</comment>
<evidence type="ECO:0000256" key="7">
    <source>
        <dbReference type="ARBA" id="ARBA00023242"/>
    </source>
</evidence>
<dbReference type="InterPro" id="IPR007219">
    <property type="entry name" value="XnlR_reg_dom"/>
</dbReference>
<feature type="compositionally biased region" description="Basic and acidic residues" evidence="8">
    <location>
        <begin position="619"/>
        <end position="630"/>
    </location>
</feature>
<dbReference type="CDD" id="cd00067">
    <property type="entry name" value="GAL4"/>
    <property type="match status" value="1"/>
</dbReference>
<organism evidence="10 11">
    <name type="scientific">Macrophomina phaseolina</name>
    <dbReference type="NCBI Taxonomy" id="35725"/>
    <lineage>
        <taxon>Eukaryota</taxon>
        <taxon>Fungi</taxon>
        <taxon>Dikarya</taxon>
        <taxon>Ascomycota</taxon>
        <taxon>Pezizomycotina</taxon>
        <taxon>Dothideomycetes</taxon>
        <taxon>Dothideomycetes incertae sedis</taxon>
        <taxon>Botryosphaeriales</taxon>
        <taxon>Botryosphaeriaceae</taxon>
        <taxon>Macrophomina</taxon>
    </lineage>
</organism>
<gene>
    <name evidence="10" type="ORF">B0J12DRAFT_692275</name>
</gene>
<dbReference type="PROSITE" id="PS00463">
    <property type="entry name" value="ZN2_CY6_FUNGAL_1"/>
    <property type="match status" value="1"/>
</dbReference>
<dbReference type="CDD" id="cd14723">
    <property type="entry name" value="ZIP_Ppr1"/>
    <property type="match status" value="1"/>
</dbReference>
<dbReference type="Pfam" id="PF04082">
    <property type="entry name" value="Fungal_trans"/>
    <property type="match status" value="1"/>
</dbReference>
<dbReference type="CDD" id="cd12148">
    <property type="entry name" value="fungal_TF_MHR"/>
    <property type="match status" value="1"/>
</dbReference>
<dbReference type="Gene3D" id="4.10.240.10">
    <property type="entry name" value="Zn(2)-C6 fungal-type DNA-binding domain"/>
    <property type="match status" value="1"/>
</dbReference>
<proteinExistence type="predicted"/>
<dbReference type="PROSITE" id="PS50048">
    <property type="entry name" value="ZN2_CY6_FUNGAL_2"/>
    <property type="match status" value="1"/>
</dbReference>
<evidence type="ECO:0000256" key="2">
    <source>
        <dbReference type="ARBA" id="ARBA00022723"/>
    </source>
</evidence>
<dbReference type="PANTHER" id="PTHR31313">
    <property type="entry name" value="TY1 ENHANCER ACTIVATOR"/>
    <property type="match status" value="1"/>
</dbReference>
<evidence type="ECO:0000313" key="10">
    <source>
        <dbReference type="EMBL" id="KAH7007807.1"/>
    </source>
</evidence>
<evidence type="ECO:0000256" key="4">
    <source>
        <dbReference type="ARBA" id="ARBA00023015"/>
    </source>
</evidence>
<feature type="region of interest" description="Disordered" evidence="8">
    <location>
        <begin position="612"/>
        <end position="632"/>
    </location>
</feature>
<evidence type="ECO:0000256" key="3">
    <source>
        <dbReference type="ARBA" id="ARBA00022833"/>
    </source>
</evidence>
<protein>
    <submittedName>
        <fullName evidence="10">Zn(II)2Cys6 transcription factor</fullName>
    </submittedName>
</protein>
<dbReference type="InterPro" id="IPR001138">
    <property type="entry name" value="Zn2Cys6_DnaBD"/>
</dbReference>
<keyword evidence="6" id="KW-0804">Transcription</keyword>
<dbReference type="EMBL" id="JAGTJR010000127">
    <property type="protein sequence ID" value="KAH7007807.1"/>
    <property type="molecule type" value="Genomic_DNA"/>
</dbReference>
<keyword evidence="5" id="KW-0238">DNA-binding</keyword>
<sequence>MSAKYHREMSDQQHEAPVLKSGSRRYTSKACEECRRRRTKCDGNRPACSRCTSRGIACCFRLEEDGRRPAPKSYVQLLRNRIKVLEQILRSNDIDVDAAVAQAAAGDGSSAAQAGVLHVPTSSDPDAGTGSSSHESEELCAAFEGALSLDESLNFDQDGEIRYFGPTSGRLEFQECATSASGFSRAVQSDATAQSIQSRTLRHQGCLLQTKFEAHMPDALKAELIDMYFTWEQPWFQVVNEELFREGERFHGRYTSPLLLNCVLCIGSRFSDKVELRTDPNDPNTAGELFLKRAEQLLQYELKWPSITTMQALCLFGVIYHAFGADAPGWLHSGMANRLALDMGLNLDSDQLAGSHLIPPEEIDLRRQIYWAMYIYDKLSATYTGRVCTMLDSQGSVKIPSSSKPHQSALISLSRIYEKIQLNLYAPKPSLTGPQKFPFILSCILELKNWFYDLPSELRIDRLSWQNTPPQVYTMHMVYHTSFILLMKPFLGRSQPPEAAAAAANNSITKKACAICYEASRKIILVARKYRQVYGSFRRSPISATHCTLSAALVLFRMAKLNGGEIVIRDKRMIEDCLQVLEELSTAWNIAKRIRESLVKLYRQLQAESKDSSAGVESAHTDDGRSDLDAHGNAPVNAQIPAERYEGLSHALTSDDPTSDLQEFVCFGSSPEEMLLDDSLWANPNMNLTLDLLTEDYYNFDLWGSS</sequence>
<feature type="domain" description="Zn(2)-C6 fungal-type" evidence="9">
    <location>
        <begin position="30"/>
        <end position="60"/>
    </location>
</feature>
<dbReference type="InterPro" id="IPR036864">
    <property type="entry name" value="Zn2-C6_fun-type_DNA-bd_sf"/>
</dbReference>
<evidence type="ECO:0000256" key="5">
    <source>
        <dbReference type="ARBA" id="ARBA00023125"/>
    </source>
</evidence>
<evidence type="ECO:0000256" key="1">
    <source>
        <dbReference type="ARBA" id="ARBA00004123"/>
    </source>
</evidence>
<name>A0ABQ8FPJ5_9PEZI</name>
<evidence type="ECO:0000313" key="11">
    <source>
        <dbReference type="Proteomes" id="UP000774617"/>
    </source>
</evidence>
<keyword evidence="2" id="KW-0479">Metal-binding</keyword>
<dbReference type="SMART" id="SM00066">
    <property type="entry name" value="GAL4"/>
    <property type="match status" value="1"/>
</dbReference>
<dbReference type="Proteomes" id="UP000774617">
    <property type="component" value="Unassembled WGS sequence"/>
</dbReference>
<feature type="region of interest" description="Disordered" evidence="8">
    <location>
        <begin position="1"/>
        <end position="21"/>
    </location>
</feature>
<keyword evidence="4" id="KW-0805">Transcription regulation</keyword>
<dbReference type="SUPFAM" id="SSF57701">
    <property type="entry name" value="Zn2/Cys6 DNA-binding domain"/>
    <property type="match status" value="1"/>
</dbReference>
<reference evidence="10 11" key="1">
    <citation type="journal article" date="2021" name="Nat. Commun.">
        <title>Genetic determinants of endophytism in the Arabidopsis root mycobiome.</title>
        <authorList>
            <person name="Mesny F."/>
            <person name="Miyauchi S."/>
            <person name="Thiergart T."/>
            <person name="Pickel B."/>
            <person name="Atanasova L."/>
            <person name="Karlsson M."/>
            <person name="Huettel B."/>
            <person name="Barry K.W."/>
            <person name="Haridas S."/>
            <person name="Chen C."/>
            <person name="Bauer D."/>
            <person name="Andreopoulos W."/>
            <person name="Pangilinan J."/>
            <person name="LaButti K."/>
            <person name="Riley R."/>
            <person name="Lipzen A."/>
            <person name="Clum A."/>
            <person name="Drula E."/>
            <person name="Henrissat B."/>
            <person name="Kohler A."/>
            <person name="Grigoriev I.V."/>
            <person name="Martin F.M."/>
            <person name="Hacquard S."/>
        </authorList>
    </citation>
    <scope>NUCLEOTIDE SEQUENCE [LARGE SCALE GENOMIC DNA]</scope>
    <source>
        <strain evidence="10 11">MPI-SDFR-AT-0080</strain>
    </source>
</reference>